<evidence type="ECO:0000313" key="1">
    <source>
        <dbReference type="EMBL" id="MPN18138.1"/>
    </source>
</evidence>
<dbReference type="AlphaFoldDB" id="A0A645FUG3"/>
<protein>
    <submittedName>
        <fullName evidence="1">Uncharacterized protein</fullName>
    </submittedName>
</protein>
<comment type="caution">
    <text evidence="1">The sequence shown here is derived from an EMBL/GenBank/DDBJ whole genome shotgun (WGS) entry which is preliminary data.</text>
</comment>
<name>A0A645FUG3_9ZZZZ</name>
<dbReference type="EMBL" id="VSSQ01065418">
    <property type="protein sequence ID" value="MPN18138.1"/>
    <property type="molecule type" value="Genomic_DNA"/>
</dbReference>
<reference evidence="1" key="1">
    <citation type="submission" date="2019-08" db="EMBL/GenBank/DDBJ databases">
        <authorList>
            <person name="Kucharzyk K."/>
            <person name="Murdoch R.W."/>
            <person name="Higgins S."/>
            <person name="Loffler F."/>
        </authorList>
    </citation>
    <scope>NUCLEOTIDE SEQUENCE</scope>
</reference>
<sequence>MKHQFYDVKTKSKVTVEVKEKVSYGKPGNERYAFRGQTSDGRALTAFVSKSDWTKAKI</sequence>
<organism evidence="1">
    <name type="scientific">bioreactor metagenome</name>
    <dbReference type="NCBI Taxonomy" id="1076179"/>
    <lineage>
        <taxon>unclassified sequences</taxon>
        <taxon>metagenomes</taxon>
        <taxon>ecological metagenomes</taxon>
    </lineage>
</organism>
<accession>A0A645FUG3</accession>
<proteinExistence type="predicted"/>
<gene>
    <name evidence="1" type="ORF">SDC9_165496</name>
</gene>